<dbReference type="Gene3D" id="3.40.50.880">
    <property type="match status" value="1"/>
</dbReference>
<reference evidence="3 4" key="1">
    <citation type="submission" date="2020-08" db="EMBL/GenBank/DDBJ databases">
        <title>Genomic Encyclopedia of Type Strains, Phase IV (KMG-IV): sequencing the most valuable type-strain genomes for metagenomic binning, comparative biology and taxonomic classification.</title>
        <authorList>
            <person name="Goeker M."/>
        </authorList>
    </citation>
    <scope>NUCLEOTIDE SEQUENCE [LARGE SCALE GENOMIC DNA]</scope>
    <source>
        <strain evidence="3 4">DSM 25481</strain>
    </source>
</reference>
<feature type="chain" id="PRO_5031089022" evidence="1">
    <location>
        <begin position="22"/>
        <end position="338"/>
    </location>
</feature>
<dbReference type="PANTHER" id="PTHR43130">
    <property type="entry name" value="ARAC-FAMILY TRANSCRIPTIONAL REGULATOR"/>
    <property type="match status" value="1"/>
</dbReference>
<dbReference type="InterPro" id="IPR052158">
    <property type="entry name" value="INH-QAR"/>
</dbReference>
<feature type="signal peptide" evidence="1">
    <location>
        <begin position="1"/>
        <end position="21"/>
    </location>
</feature>
<sequence length="338" mass="36025">MTGALIGLLTASLLFAASAAAKPFVVILGDARGAEAADLLTPYAILAESGAVEVKVVAATPEKIRLTPGMAWATPQMTFDALETRPPDVVIVPAMTVEDDPARSDWLRARVRDGARLMSICNGARVLAAAGLLDGREAVVHWYSRDELARKHPAVRWRGDVRWISDGPITTTAGISASEPATLQLLRELAGEEVMRATASRLALPPPDQRHDGEDFRLTFAAAALTVRNRLSFWRHEAVAAPLADGVDELALGAVLDAWSRTYLSTAWAVGPATVVSRRGLLLHPSPSPPARLDREVPVPDSGPMAATFEPIGAAYGEPTARLVALQFEHPYGAASAW</sequence>
<keyword evidence="4" id="KW-1185">Reference proteome</keyword>
<dbReference type="PANTHER" id="PTHR43130:SF3">
    <property type="entry name" value="HTH-TYPE TRANSCRIPTIONAL REGULATOR RV1931C"/>
    <property type="match status" value="1"/>
</dbReference>
<organism evidence="3 4">
    <name type="scientific">Hansschlegelia beijingensis</name>
    <dbReference type="NCBI Taxonomy" id="1133344"/>
    <lineage>
        <taxon>Bacteria</taxon>
        <taxon>Pseudomonadati</taxon>
        <taxon>Pseudomonadota</taxon>
        <taxon>Alphaproteobacteria</taxon>
        <taxon>Hyphomicrobiales</taxon>
        <taxon>Methylopilaceae</taxon>
        <taxon>Hansschlegelia</taxon>
    </lineage>
</organism>
<name>A0A7W6GEX8_9HYPH</name>
<evidence type="ECO:0000313" key="3">
    <source>
        <dbReference type="EMBL" id="MBB3972695.1"/>
    </source>
</evidence>
<proteinExistence type="predicted"/>
<keyword evidence="3" id="KW-0378">Hydrolase</keyword>
<dbReference type="InterPro" id="IPR002818">
    <property type="entry name" value="DJ-1/PfpI"/>
</dbReference>
<dbReference type="GO" id="GO:0008233">
    <property type="term" value="F:peptidase activity"/>
    <property type="evidence" value="ECO:0007669"/>
    <property type="project" value="UniProtKB-KW"/>
</dbReference>
<accession>A0A7W6GEX8</accession>
<dbReference type="AlphaFoldDB" id="A0A7W6GEX8"/>
<dbReference type="Proteomes" id="UP000528964">
    <property type="component" value="Unassembled WGS sequence"/>
</dbReference>
<evidence type="ECO:0000259" key="2">
    <source>
        <dbReference type="Pfam" id="PF01965"/>
    </source>
</evidence>
<dbReference type="SUPFAM" id="SSF52317">
    <property type="entry name" value="Class I glutamine amidotransferase-like"/>
    <property type="match status" value="1"/>
</dbReference>
<dbReference type="Pfam" id="PF01965">
    <property type="entry name" value="DJ-1_PfpI"/>
    <property type="match status" value="1"/>
</dbReference>
<keyword evidence="3" id="KW-0645">Protease</keyword>
<dbReference type="RefSeq" id="WP_210286082.1">
    <property type="nucleotide sequence ID" value="NZ_JACIDR010000002.1"/>
</dbReference>
<dbReference type="EMBL" id="JACIDR010000002">
    <property type="protein sequence ID" value="MBB3972695.1"/>
    <property type="molecule type" value="Genomic_DNA"/>
</dbReference>
<feature type="domain" description="DJ-1/PfpI" evidence="2">
    <location>
        <begin position="31"/>
        <end position="185"/>
    </location>
</feature>
<evidence type="ECO:0000313" key="4">
    <source>
        <dbReference type="Proteomes" id="UP000528964"/>
    </source>
</evidence>
<comment type="caution">
    <text evidence="3">The sequence shown here is derived from an EMBL/GenBank/DDBJ whole genome shotgun (WGS) entry which is preliminary data.</text>
</comment>
<dbReference type="InterPro" id="IPR029062">
    <property type="entry name" value="Class_I_gatase-like"/>
</dbReference>
<keyword evidence="1" id="KW-0732">Signal</keyword>
<evidence type="ECO:0000256" key="1">
    <source>
        <dbReference type="SAM" id="SignalP"/>
    </source>
</evidence>
<protein>
    <submittedName>
        <fullName evidence="3">Putative intracellular protease/amidase</fullName>
    </submittedName>
</protein>
<gene>
    <name evidence="3" type="ORF">GGR24_001352</name>
</gene>
<dbReference type="GO" id="GO:0006508">
    <property type="term" value="P:proteolysis"/>
    <property type="evidence" value="ECO:0007669"/>
    <property type="project" value="UniProtKB-KW"/>
</dbReference>